<sequence>MDVVVTPTGSTGTEWRLQDRLGRPLGQIRITPWGNAFTILPERGSRLDGVPVLHPTLDAALSAIEQRLGGTCEFVGGSEH</sequence>
<dbReference type="Proteomes" id="UP001156856">
    <property type="component" value="Unassembled WGS sequence"/>
</dbReference>
<comment type="caution">
    <text evidence="1">The sequence shown here is derived from an EMBL/GenBank/DDBJ whole genome shotgun (WGS) entry which is preliminary data.</text>
</comment>
<organism evidence="1 3">
    <name type="scientific">Methylobacterium oxalidis</name>
    <dbReference type="NCBI Taxonomy" id="944322"/>
    <lineage>
        <taxon>Bacteria</taxon>
        <taxon>Pseudomonadati</taxon>
        <taxon>Pseudomonadota</taxon>
        <taxon>Alphaproteobacteria</taxon>
        <taxon>Hyphomicrobiales</taxon>
        <taxon>Methylobacteriaceae</taxon>
        <taxon>Methylobacterium</taxon>
    </lineage>
</organism>
<keyword evidence="4" id="KW-1185">Reference proteome</keyword>
<accession>A0A512JCU1</accession>
<dbReference type="AlphaFoldDB" id="A0A512JCU1"/>
<reference evidence="4" key="2">
    <citation type="journal article" date="2019" name="Int. J. Syst. Evol. Microbiol.">
        <title>The Global Catalogue of Microorganisms (GCM) 10K type strain sequencing project: providing services to taxonomists for standard genome sequencing and annotation.</title>
        <authorList>
            <consortium name="The Broad Institute Genomics Platform"/>
            <consortium name="The Broad Institute Genome Sequencing Center for Infectious Disease"/>
            <person name="Wu L."/>
            <person name="Ma J."/>
        </authorList>
    </citation>
    <scope>NUCLEOTIDE SEQUENCE [LARGE SCALE GENOMIC DNA]</scope>
    <source>
        <strain evidence="4">NBRC 107715</strain>
    </source>
</reference>
<evidence type="ECO:0000313" key="1">
    <source>
        <dbReference type="EMBL" id="GEP07782.1"/>
    </source>
</evidence>
<name>A0A512JCU1_9HYPH</name>
<reference evidence="1 3" key="3">
    <citation type="submission" date="2019-07" db="EMBL/GenBank/DDBJ databases">
        <title>Whole genome shotgun sequence of Methylobacterium oxalidis NBRC 107715.</title>
        <authorList>
            <person name="Hosoyama A."/>
            <person name="Uohara A."/>
            <person name="Ohji S."/>
            <person name="Ichikawa N."/>
        </authorList>
    </citation>
    <scope>NUCLEOTIDE SEQUENCE [LARGE SCALE GENOMIC DNA]</scope>
    <source>
        <strain evidence="1 3">NBRC 107715</strain>
    </source>
</reference>
<evidence type="ECO:0000313" key="2">
    <source>
        <dbReference type="EMBL" id="GLS64385.1"/>
    </source>
</evidence>
<dbReference type="EMBL" id="BJZU01000183">
    <property type="protein sequence ID" value="GEP07782.1"/>
    <property type="molecule type" value="Genomic_DNA"/>
</dbReference>
<reference evidence="2" key="1">
    <citation type="journal article" date="2014" name="Int. J. Syst. Evol. Microbiol.">
        <title>Complete genome of a new Firmicutes species belonging to the dominant human colonic microbiota ('Ruminococcus bicirculans') reveals two chromosomes and a selective capacity to utilize plant glucans.</title>
        <authorList>
            <consortium name="NISC Comparative Sequencing Program"/>
            <person name="Wegmann U."/>
            <person name="Louis P."/>
            <person name="Goesmann A."/>
            <person name="Henrissat B."/>
            <person name="Duncan S.H."/>
            <person name="Flint H.J."/>
        </authorList>
    </citation>
    <scope>NUCLEOTIDE SEQUENCE</scope>
    <source>
        <strain evidence="2">NBRC 107715</strain>
    </source>
</reference>
<dbReference type="RefSeq" id="WP_147029187.1">
    <property type="nucleotide sequence ID" value="NZ_BJZU01000183.1"/>
</dbReference>
<dbReference type="EMBL" id="BSPK01000035">
    <property type="protein sequence ID" value="GLS64385.1"/>
    <property type="molecule type" value="Genomic_DNA"/>
</dbReference>
<dbReference type="Proteomes" id="UP000321960">
    <property type="component" value="Unassembled WGS sequence"/>
</dbReference>
<reference evidence="2" key="4">
    <citation type="submission" date="2023-01" db="EMBL/GenBank/DDBJ databases">
        <title>Draft genome sequence of Methylobacterium oxalidis strain NBRC 107715.</title>
        <authorList>
            <person name="Sun Q."/>
            <person name="Mori K."/>
        </authorList>
    </citation>
    <scope>NUCLEOTIDE SEQUENCE</scope>
    <source>
        <strain evidence="2">NBRC 107715</strain>
    </source>
</reference>
<proteinExistence type="predicted"/>
<evidence type="ECO:0000313" key="4">
    <source>
        <dbReference type="Proteomes" id="UP001156856"/>
    </source>
</evidence>
<protein>
    <submittedName>
        <fullName evidence="1">Uncharacterized protein</fullName>
    </submittedName>
</protein>
<evidence type="ECO:0000313" key="3">
    <source>
        <dbReference type="Proteomes" id="UP000321960"/>
    </source>
</evidence>
<dbReference type="OrthoDB" id="8450050at2"/>
<gene>
    <name evidence="2" type="ORF">GCM10007888_27660</name>
    <name evidence="1" type="ORF">MOX02_58200</name>
</gene>